<dbReference type="EC" id="3.2.1.52" evidence="3"/>
<dbReference type="Gene3D" id="3.30.379.10">
    <property type="entry name" value="Chitobiase/beta-hexosaminidase domain 2-like"/>
    <property type="match status" value="1"/>
</dbReference>
<dbReference type="Pfam" id="PF03173">
    <property type="entry name" value="CHB_HEX"/>
    <property type="match status" value="1"/>
</dbReference>
<dbReference type="GO" id="GO:0030203">
    <property type="term" value="P:glycosaminoglycan metabolic process"/>
    <property type="evidence" value="ECO:0007669"/>
    <property type="project" value="TreeGrafter"/>
</dbReference>
<dbReference type="InterPro" id="IPR004866">
    <property type="entry name" value="CHB/HEX_N_dom"/>
</dbReference>
<dbReference type="SUPFAM" id="SSF55545">
    <property type="entry name" value="beta-N-acetylhexosaminidase-like domain"/>
    <property type="match status" value="1"/>
</dbReference>
<evidence type="ECO:0000256" key="4">
    <source>
        <dbReference type="ARBA" id="ARBA00022801"/>
    </source>
</evidence>
<dbReference type="Gene3D" id="3.20.20.80">
    <property type="entry name" value="Glycosidases"/>
    <property type="match status" value="1"/>
</dbReference>
<feature type="transmembrane region" description="Helical" evidence="9">
    <location>
        <begin position="12"/>
        <end position="33"/>
    </location>
</feature>
<gene>
    <name evidence="11" type="ORF">LSH36_1259g00011</name>
</gene>
<evidence type="ECO:0000256" key="9">
    <source>
        <dbReference type="SAM" id="Phobius"/>
    </source>
</evidence>
<dbReference type="InterPro" id="IPR008965">
    <property type="entry name" value="CBM2/CBM3_carb-bd_dom_sf"/>
</dbReference>
<dbReference type="EMBL" id="JAODUP010001259">
    <property type="protein sequence ID" value="KAK2140752.1"/>
    <property type="molecule type" value="Genomic_DNA"/>
</dbReference>
<accession>A0AAD9MNY4</accession>
<keyword evidence="9" id="KW-1133">Transmembrane helix</keyword>
<dbReference type="InterPro" id="IPR004867">
    <property type="entry name" value="CHB_C_dom"/>
</dbReference>
<dbReference type="PANTHER" id="PTHR22600">
    <property type="entry name" value="BETA-HEXOSAMINIDASE"/>
    <property type="match status" value="1"/>
</dbReference>
<dbReference type="GO" id="GO:0030247">
    <property type="term" value="F:polysaccharide binding"/>
    <property type="evidence" value="ECO:0007669"/>
    <property type="project" value="InterPro"/>
</dbReference>
<keyword evidence="9" id="KW-0472">Membrane</keyword>
<dbReference type="SUPFAM" id="SSF49384">
    <property type="entry name" value="Carbohydrate-binding domain"/>
    <property type="match status" value="1"/>
</dbReference>
<dbReference type="InterPro" id="IPR015883">
    <property type="entry name" value="Glyco_hydro_20_cat"/>
</dbReference>
<dbReference type="InterPro" id="IPR025705">
    <property type="entry name" value="Beta_hexosaminidase_sua/sub"/>
</dbReference>
<evidence type="ECO:0000256" key="8">
    <source>
        <dbReference type="PIRSR" id="PIRSR625705-1"/>
    </source>
</evidence>
<keyword evidence="12" id="KW-1185">Reference proteome</keyword>
<dbReference type="GO" id="GO:0016020">
    <property type="term" value="C:membrane"/>
    <property type="evidence" value="ECO:0007669"/>
    <property type="project" value="TreeGrafter"/>
</dbReference>
<name>A0AAD9MNY4_9ANNE</name>
<dbReference type="InterPro" id="IPR014756">
    <property type="entry name" value="Ig_E-set"/>
</dbReference>
<reference evidence="11" key="1">
    <citation type="journal article" date="2023" name="Mol. Biol. Evol.">
        <title>Third-Generation Sequencing Reveals the Adaptive Role of the Epigenome in Three Deep-Sea Polychaetes.</title>
        <authorList>
            <person name="Perez M."/>
            <person name="Aroh O."/>
            <person name="Sun Y."/>
            <person name="Lan Y."/>
            <person name="Juniper S.K."/>
            <person name="Young C.R."/>
            <person name="Angers B."/>
            <person name="Qian P.Y."/>
        </authorList>
    </citation>
    <scope>NUCLEOTIDE SEQUENCE</scope>
    <source>
        <strain evidence="11">P08H-3</strain>
    </source>
</reference>
<dbReference type="GO" id="GO:0005975">
    <property type="term" value="P:carbohydrate metabolic process"/>
    <property type="evidence" value="ECO:0007669"/>
    <property type="project" value="InterPro"/>
</dbReference>
<dbReference type="SUPFAM" id="SSF81296">
    <property type="entry name" value="E set domains"/>
    <property type="match status" value="1"/>
</dbReference>
<evidence type="ECO:0000256" key="2">
    <source>
        <dbReference type="ARBA" id="ARBA00006285"/>
    </source>
</evidence>
<dbReference type="InterPro" id="IPR029018">
    <property type="entry name" value="Hex-like_dom2"/>
</dbReference>
<evidence type="ECO:0000259" key="10">
    <source>
        <dbReference type="SMART" id="SM01081"/>
    </source>
</evidence>
<dbReference type="Pfam" id="PF02838">
    <property type="entry name" value="Glyco_hydro_20b"/>
    <property type="match status" value="1"/>
</dbReference>
<sequence length="1130" mass="130014">MKRHTVSMLKFALLCMVFVSTPFMLSWTLSFFFPIQDYPVDYMHMKEEAALPDSDFSEFESTRNFAQFDENSKQNVDIYDPRIYMVDKNGPVYNDVSQSFVDYIAEHLEIRYEVLNNFAKYYKYAARLSLRNNGSEVIKANNWSIYLFHLKFIEPTHIKSEHYALVDDGQFNITHIDGSLYKMTPTAAYVDILPGEIREIILNNDHSMVARTDAFPNWYVCTKDSSPRIIASTQDEDLKFVGDFGSMAKWKRSAADLFDPYTPDKRFFLNADAHDHGQANKLVIPTPLNLTKTGDMLNLSDKRWSVVFSDDLVMEANLLSGEQKQKRPGDADTKCQTIVRIMDQLQPHHGPCTTPEHVDALFATFGSRTNQKIVMRAELKFEKYVNEEHWQPAPVDQKPPDIPWNIHEEQNDEKPSEIKDNMVQTQTLCRTSGSSRRDKWCQSTAMKNFTLERYNREVNFVMKVKELIKGQEQSHDCVSSLMGYSMGLIVHGQAVQEFGCDTAVGGVFHPATGQLDIPIRKDQPLTHFIHIRVGFVSLPATSGHLISDEAYSIETNCDKNIVRITGTSAAGVFYGVQTLDSIYNHNKRTIHCLDVVDAPRFSYRGIMLDVARNFFPVYEVIRILDTMAMYKLNVLHFHLSDDQGWRLEIPGLEELTRIGAHRNHNFTLGLSLAPSLGSGPFSNNSGSGFYTVQDYRMILRHAKSRHVQVIPEFDMPGHMNSALVSMEARYRRLYMTNMEEATKYQLIDPNDKSSYIAPEGHRLTTLNPCMESTYNFVEKIISTLKTLHQDIMPLDVYHLGGDEVPVLALNDSPICQRFMVQYPYYNSTTRLREYFVHRLVEIAKKLQVKVQAWEDGLLDSMKFPFRMTDLKVPQISVNLWNNIWENGRGHRTAIFANSNYKVILSHATHLYFDHPQEPDPEERGLYWARRFINTQKVFSFQPEHIYNNMDEEILGRQILKNDACTPGGMVDCIPVEKPENIIGMEGNIWSELIRTTEQLESMLYPRMLAMAERAWHRASWEGIVDDHVRERLRLEDWELFANSLGHRELSRLEGMKINYYLPPPGAVVMGGTLKVNTMFPGMIVQYSINNGTTWSDVLPDMKFDAGVVLLATRSYNLLRRGRSIPVEIHY</sequence>
<dbReference type="PANTHER" id="PTHR22600:SF57">
    <property type="entry name" value="BETA-N-ACETYLHEXOSAMINIDASE"/>
    <property type="match status" value="1"/>
</dbReference>
<dbReference type="Pfam" id="PF00728">
    <property type="entry name" value="Glyco_hydro_20"/>
    <property type="match status" value="1"/>
</dbReference>
<dbReference type="SUPFAM" id="SSF51445">
    <property type="entry name" value="(Trans)glycosidases"/>
    <property type="match status" value="1"/>
</dbReference>
<dbReference type="PRINTS" id="PR00738">
    <property type="entry name" value="GLHYDRLASE20"/>
</dbReference>
<keyword evidence="4" id="KW-0378">Hydrolase</keyword>
<comment type="catalytic activity">
    <reaction evidence="1">
        <text>Hydrolysis of terminal non-reducing N-acetyl-D-hexosamine residues in N-acetyl-beta-D-hexosaminides.</text>
        <dbReference type="EC" id="3.2.1.52"/>
    </reaction>
</comment>
<dbReference type="AlphaFoldDB" id="A0AAD9MNY4"/>
<feature type="domain" description="Chitobiase/beta-hexosaminidases N-terminal" evidence="10">
    <location>
        <begin position="106"/>
        <end position="265"/>
    </location>
</feature>
<evidence type="ECO:0000313" key="11">
    <source>
        <dbReference type="EMBL" id="KAK2140752.1"/>
    </source>
</evidence>
<evidence type="ECO:0000313" key="12">
    <source>
        <dbReference type="Proteomes" id="UP001208570"/>
    </source>
</evidence>
<dbReference type="GO" id="GO:0004563">
    <property type="term" value="F:beta-N-acetylhexosaminidase activity"/>
    <property type="evidence" value="ECO:0007669"/>
    <property type="project" value="UniProtKB-EC"/>
</dbReference>
<keyword evidence="5" id="KW-0326">Glycosidase</keyword>
<protein>
    <recommendedName>
        <fullName evidence="3">beta-N-acetylhexosaminidase</fullName>
        <ecNumber evidence="3">3.2.1.52</ecNumber>
    </recommendedName>
    <alternativeName>
        <fullName evidence="6">Beta-N-acetylhexosaminidase</fullName>
    </alternativeName>
    <alternativeName>
        <fullName evidence="7">N-acetyl-beta-glucosaminidase</fullName>
    </alternativeName>
</protein>
<dbReference type="InterPro" id="IPR017853">
    <property type="entry name" value="GH"/>
</dbReference>
<dbReference type="InterPro" id="IPR015882">
    <property type="entry name" value="HEX_bac_N"/>
</dbReference>
<evidence type="ECO:0000256" key="3">
    <source>
        <dbReference type="ARBA" id="ARBA00012663"/>
    </source>
</evidence>
<proteinExistence type="inferred from homology"/>
<evidence type="ECO:0000256" key="1">
    <source>
        <dbReference type="ARBA" id="ARBA00001231"/>
    </source>
</evidence>
<dbReference type="Gene3D" id="2.60.40.290">
    <property type="match status" value="1"/>
</dbReference>
<dbReference type="Pfam" id="PF03174">
    <property type="entry name" value="CHB_HEX_C"/>
    <property type="match status" value="1"/>
</dbReference>
<comment type="similarity">
    <text evidence="2">Belongs to the glycosyl hydrolase 20 family.</text>
</comment>
<dbReference type="InterPro" id="IPR013783">
    <property type="entry name" value="Ig-like_fold"/>
</dbReference>
<evidence type="ECO:0000256" key="5">
    <source>
        <dbReference type="ARBA" id="ARBA00023295"/>
    </source>
</evidence>
<evidence type="ECO:0000256" key="7">
    <source>
        <dbReference type="ARBA" id="ARBA00033000"/>
    </source>
</evidence>
<dbReference type="Proteomes" id="UP001208570">
    <property type="component" value="Unassembled WGS sequence"/>
</dbReference>
<evidence type="ECO:0000256" key="6">
    <source>
        <dbReference type="ARBA" id="ARBA00030512"/>
    </source>
</evidence>
<dbReference type="InterPro" id="IPR012291">
    <property type="entry name" value="CBM2_carb-bd_dom_sf"/>
</dbReference>
<dbReference type="Gene3D" id="2.60.40.10">
    <property type="entry name" value="Immunoglobulins"/>
    <property type="match status" value="1"/>
</dbReference>
<dbReference type="SMART" id="SM01081">
    <property type="entry name" value="CHB_HEX"/>
    <property type="match status" value="1"/>
</dbReference>
<organism evidence="11 12">
    <name type="scientific">Paralvinella palmiformis</name>
    <dbReference type="NCBI Taxonomy" id="53620"/>
    <lineage>
        <taxon>Eukaryota</taxon>
        <taxon>Metazoa</taxon>
        <taxon>Spiralia</taxon>
        <taxon>Lophotrochozoa</taxon>
        <taxon>Annelida</taxon>
        <taxon>Polychaeta</taxon>
        <taxon>Sedentaria</taxon>
        <taxon>Canalipalpata</taxon>
        <taxon>Terebellida</taxon>
        <taxon>Terebelliformia</taxon>
        <taxon>Alvinellidae</taxon>
        <taxon>Paralvinella</taxon>
    </lineage>
</organism>
<feature type="active site" description="Proton donor" evidence="8">
    <location>
        <position position="803"/>
    </location>
</feature>
<keyword evidence="9" id="KW-0812">Transmembrane</keyword>
<comment type="caution">
    <text evidence="11">The sequence shown here is derived from an EMBL/GenBank/DDBJ whole genome shotgun (WGS) entry which is preliminary data.</text>
</comment>